<dbReference type="GO" id="GO:0006950">
    <property type="term" value="P:response to stress"/>
    <property type="evidence" value="ECO:0007669"/>
    <property type="project" value="TreeGrafter"/>
</dbReference>
<protein>
    <submittedName>
        <fullName evidence="2">Transcriptional regulator</fullName>
    </submittedName>
</protein>
<dbReference type="SUPFAM" id="SSF46785">
    <property type="entry name" value="Winged helix' DNA-binding domain"/>
    <property type="match status" value="1"/>
</dbReference>
<dbReference type="Proteomes" id="UP000005744">
    <property type="component" value="Unassembled WGS sequence"/>
</dbReference>
<dbReference type="PROSITE" id="PS50995">
    <property type="entry name" value="HTH_MARR_2"/>
    <property type="match status" value="1"/>
</dbReference>
<evidence type="ECO:0000259" key="1">
    <source>
        <dbReference type="PROSITE" id="PS50995"/>
    </source>
</evidence>
<dbReference type="EMBL" id="JH600070">
    <property type="protein sequence ID" value="EIJ43878.1"/>
    <property type="molecule type" value="Genomic_DNA"/>
</dbReference>
<organism evidence="2 3">
    <name type="scientific">Beggiatoa alba B18LD</name>
    <dbReference type="NCBI Taxonomy" id="395493"/>
    <lineage>
        <taxon>Bacteria</taxon>
        <taxon>Pseudomonadati</taxon>
        <taxon>Pseudomonadota</taxon>
        <taxon>Gammaproteobacteria</taxon>
        <taxon>Thiotrichales</taxon>
        <taxon>Thiotrichaceae</taxon>
        <taxon>Beggiatoa</taxon>
    </lineage>
</organism>
<dbReference type="Gene3D" id="1.10.10.10">
    <property type="entry name" value="Winged helix-like DNA-binding domain superfamily/Winged helix DNA-binding domain"/>
    <property type="match status" value="1"/>
</dbReference>
<proteinExistence type="predicted"/>
<reference evidence="2 3" key="1">
    <citation type="submission" date="2011-11" db="EMBL/GenBank/DDBJ databases">
        <title>Improved High-Quality Draft sequence of Beggiatoa alba B18lD.</title>
        <authorList>
            <consortium name="US DOE Joint Genome Institute"/>
            <person name="Lucas S."/>
            <person name="Han J."/>
            <person name="Lapidus A."/>
            <person name="Cheng J.-F."/>
            <person name="Goodwin L."/>
            <person name="Pitluck S."/>
            <person name="Peters L."/>
            <person name="Mikhailova N."/>
            <person name="Held B."/>
            <person name="Detter J.C."/>
            <person name="Han C."/>
            <person name="Tapia R."/>
            <person name="Land M."/>
            <person name="Hauser L."/>
            <person name="Kyrpides N."/>
            <person name="Ivanova N."/>
            <person name="Pagani I."/>
            <person name="Samuel K."/>
            <person name="Teske A."/>
            <person name="Mueller J."/>
            <person name="Woyke T."/>
        </authorList>
    </citation>
    <scope>NUCLEOTIDE SEQUENCE [LARGE SCALE GENOMIC DNA]</scope>
    <source>
        <strain evidence="2 3">B18LD</strain>
    </source>
</reference>
<dbReference type="PANTHER" id="PTHR33164:SF57">
    <property type="entry name" value="MARR-FAMILY TRANSCRIPTIONAL REGULATOR"/>
    <property type="match status" value="1"/>
</dbReference>
<dbReference type="InterPro" id="IPR000835">
    <property type="entry name" value="HTH_MarR-typ"/>
</dbReference>
<dbReference type="OrthoDB" id="8906692at2"/>
<dbReference type="PANTHER" id="PTHR33164">
    <property type="entry name" value="TRANSCRIPTIONAL REGULATOR, MARR FAMILY"/>
    <property type="match status" value="1"/>
</dbReference>
<dbReference type="eggNOG" id="COG1846">
    <property type="taxonomic scope" value="Bacteria"/>
</dbReference>
<dbReference type="InterPro" id="IPR036388">
    <property type="entry name" value="WH-like_DNA-bd_sf"/>
</dbReference>
<dbReference type="Pfam" id="PF12802">
    <property type="entry name" value="MarR_2"/>
    <property type="match status" value="1"/>
</dbReference>
<evidence type="ECO:0000313" key="2">
    <source>
        <dbReference type="EMBL" id="EIJ43878.1"/>
    </source>
</evidence>
<dbReference type="InterPro" id="IPR039422">
    <property type="entry name" value="MarR/SlyA-like"/>
</dbReference>
<dbReference type="RefSeq" id="WP_002691453.1">
    <property type="nucleotide sequence ID" value="NZ_JH600070.1"/>
</dbReference>
<dbReference type="InterPro" id="IPR036390">
    <property type="entry name" value="WH_DNA-bd_sf"/>
</dbReference>
<dbReference type="PRINTS" id="PR00598">
    <property type="entry name" value="HTHMARR"/>
</dbReference>
<sequence length="162" mass="18553">MSTQDFQRLDLENLFSFQITRLSNILARGAARYYNHHFNIGLTEWRVLATIARYAPISAQEVSKHTGVDKGWVSRAVNTLLSREWIIREPNPMDGRILKLTLTPAGQAVHQEGMQAAMKRQKRLLAAVSLSEQQQLMDLLIRLHQQAVTMFEQQEVLDIQGK</sequence>
<name>I3CJT5_9GAMM</name>
<dbReference type="AlphaFoldDB" id="I3CJT5"/>
<dbReference type="GO" id="GO:0003700">
    <property type="term" value="F:DNA-binding transcription factor activity"/>
    <property type="evidence" value="ECO:0007669"/>
    <property type="project" value="InterPro"/>
</dbReference>
<feature type="domain" description="HTH marR-type" evidence="1">
    <location>
        <begin position="12"/>
        <end position="145"/>
    </location>
</feature>
<gene>
    <name evidence="2" type="ORF">BegalDRAFT_3052</name>
</gene>
<dbReference type="STRING" id="395493.BegalDRAFT_3052"/>
<dbReference type="SMART" id="SM00347">
    <property type="entry name" value="HTH_MARR"/>
    <property type="match status" value="1"/>
</dbReference>
<keyword evidence="3" id="KW-1185">Reference proteome</keyword>
<evidence type="ECO:0000313" key="3">
    <source>
        <dbReference type="Proteomes" id="UP000005744"/>
    </source>
</evidence>
<dbReference type="HOGENOM" id="CLU_083287_8_0_6"/>
<accession>I3CJT5</accession>